<evidence type="ECO:0000313" key="2">
    <source>
        <dbReference type="Proteomes" id="UP000596661"/>
    </source>
</evidence>
<reference evidence="1" key="2">
    <citation type="submission" date="2021-03" db="UniProtKB">
        <authorList>
            <consortium name="EnsemblPlants"/>
        </authorList>
    </citation>
    <scope>IDENTIFICATION</scope>
</reference>
<accession>A0A803P3H4</accession>
<proteinExistence type="predicted"/>
<dbReference type="EMBL" id="UZAU01000148">
    <property type="status" value="NOT_ANNOTATED_CDS"/>
    <property type="molecule type" value="Genomic_DNA"/>
</dbReference>
<dbReference type="AlphaFoldDB" id="A0A803P3H4"/>
<evidence type="ECO:0000313" key="1">
    <source>
        <dbReference type="EnsemblPlants" id="cds.evm.model.02.985"/>
    </source>
</evidence>
<name>A0A803P3H4_CANSA</name>
<reference evidence="1" key="1">
    <citation type="submission" date="2018-11" db="EMBL/GenBank/DDBJ databases">
        <authorList>
            <person name="Grassa J C."/>
        </authorList>
    </citation>
    <scope>NUCLEOTIDE SEQUENCE [LARGE SCALE GENOMIC DNA]</scope>
</reference>
<organism evidence="1 2">
    <name type="scientific">Cannabis sativa</name>
    <name type="common">Hemp</name>
    <name type="synonym">Marijuana</name>
    <dbReference type="NCBI Taxonomy" id="3483"/>
    <lineage>
        <taxon>Eukaryota</taxon>
        <taxon>Viridiplantae</taxon>
        <taxon>Streptophyta</taxon>
        <taxon>Embryophyta</taxon>
        <taxon>Tracheophyta</taxon>
        <taxon>Spermatophyta</taxon>
        <taxon>Magnoliopsida</taxon>
        <taxon>eudicotyledons</taxon>
        <taxon>Gunneridae</taxon>
        <taxon>Pentapetalae</taxon>
        <taxon>rosids</taxon>
        <taxon>fabids</taxon>
        <taxon>Rosales</taxon>
        <taxon>Cannabaceae</taxon>
        <taxon>Cannabis</taxon>
    </lineage>
</organism>
<dbReference type="Gramene" id="evm.model.02.985">
    <property type="protein sequence ID" value="cds.evm.model.02.985"/>
    <property type="gene ID" value="evm.TU.02.985"/>
</dbReference>
<dbReference type="Proteomes" id="UP000596661">
    <property type="component" value="Chromosome 2"/>
</dbReference>
<protein>
    <submittedName>
        <fullName evidence="1">Uncharacterized protein</fullName>
    </submittedName>
</protein>
<keyword evidence="2" id="KW-1185">Reference proteome</keyword>
<dbReference type="EnsemblPlants" id="evm.model.02.985">
    <property type="protein sequence ID" value="cds.evm.model.02.985"/>
    <property type="gene ID" value="evm.TU.02.985"/>
</dbReference>
<sequence>MSRFYRLRHRDVNKKALPKAFSVQASWIRAQLRHGLSNSESRRVGGPPMGLAIMVPPKYHEVSSIYKFCVAGHLVQPRVLVPVFPSSRGDG</sequence>